<name>A0A0L7LQP4_OPEBR</name>
<dbReference type="Proteomes" id="UP000037510">
    <property type="component" value="Unassembled WGS sequence"/>
</dbReference>
<dbReference type="PANTHER" id="PTHR46070">
    <property type="entry name" value="PINSTRIPE, ISOFORM A"/>
    <property type="match status" value="1"/>
</dbReference>
<dbReference type="InterPro" id="IPR037516">
    <property type="entry name" value="Tripartite_DENN"/>
</dbReference>
<dbReference type="GO" id="GO:0031267">
    <property type="term" value="F:small GTPase binding"/>
    <property type="evidence" value="ECO:0007669"/>
    <property type="project" value="InterPro"/>
</dbReference>
<dbReference type="Gene3D" id="3.40.50.11500">
    <property type="match status" value="1"/>
</dbReference>
<dbReference type="PANTHER" id="PTHR46070:SF1">
    <property type="entry name" value="PINSTRIPE, ISOFORM A"/>
    <property type="match status" value="1"/>
</dbReference>
<sequence>MQTNFRSLPRQPGPGLSPESYVYNLLYEVPVPLPGQALRLYVPPSEPHLDAVPVVIRMPNPPEELPLLDYSLRVMFSNLGVEFVVQLFTCVLLEHQVLLRSSGE</sequence>
<dbReference type="EMBL" id="JTDY01000299">
    <property type="protein sequence ID" value="KOB77818.1"/>
    <property type="molecule type" value="Genomic_DNA"/>
</dbReference>
<comment type="caution">
    <text evidence="2">The sequence shown here is derived from an EMBL/GenBank/DDBJ whole genome shotgun (WGS) entry which is preliminary data.</text>
</comment>
<evidence type="ECO:0000313" key="3">
    <source>
        <dbReference type="Proteomes" id="UP000037510"/>
    </source>
</evidence>
<dbReference type="InterPro" id="IPR047278">
    <property type="entry name" value="DEN5A/B"/>
</dbReference>
<protein>
    <recommendedName>
        <fullName evidence="1">UDENN domain-containing protein</fullName>
    </recommendedName>
</protein>
<keyword evidence="3" id="KW-1185">Reference proteome</keyword>
<proteinExistence type="predicted"/>
<dbReference type="AlphaFoldDB" id="A0A0L7LQP4"/>
<dbReference type="Pfam" id="PF02141">
    <property type="entry name" value="DENN"/>
    <property type="match status" value="1"/>
</dbReference>
<gene>
    <name evidence="2" type="ORF">OBRU01_03558</name>
</gene>
<dbReference type="InterPro" id="IPR043153">
    <property type="entry name" value="DENN_C"/>
</dbReference>
<dbReference type="STRING" id="104452.A0A0L7LQP4"/>
<feature type="domain" description="UDENN" evidence="1">
    <location>
        <begin position="1"/>
        <end position="104"/>
    </location>
</feature>
<accession>A0A0L7LQP4</accession>
<organism evidence="2 3">
    <name type="scientific">Operophtera brumata</name>
    <name type="common">Winter moth</name>
    <name type="synonym">Phalaena brumata</name>
    <dbReference type="NCBI Taxonomy" id="104452"/>
    <lineage>
        <taxon>Eukaryota</taxon>
        <taxon>Metazoa</taxon>
        <taxon>Ecdysozoa</taxon>
        <taxon>Arthropoda</taxon>
        <taxon>Hexapoda</taxon>
        <taxon>Insecta</taxon>
        <taxon>Pterygota</taxon>
        <taxon>Neoptera</taxon>
        <taxon>Endopterygota</taxon>
        <taxon>Lepidoptera</taxon>
        <taxon>Glossata</taxon>
        <taxon>Ditrysia</taxon>
        <taxon>Geometroidea</taxon>
        <taxon>Geometridae</taxon>
        <taxon>Larentiinae</taxon>
        <taxon>Operophtera</taxon>
    </lineage>
</organism>
<reference evidence="2 3" key="1">
    <citation type="journal article" date="2015" name="Genome Biol. Evol.">
        <title>The genome of winter moth (Operophtera brumata) provides a genomic perspective on sexual dimorphism and phenology.</title>
        <authorList>
            <person name="Derks M.F."/>
            <person name="Smit S."/>
            <person name="Salis L."/>
            <person name="Schijlen E."/>
            <person name="Bossers A."/>
            <person name="Mateman C."/>
            <person name="Pijl A.S."/>
            <person name="de Ridder D."/>
            <person name="Groenen M.A."/>
            <person name="Visser M.E."/>
            <person name="Megens H.J."/>
        </authorList>
    </citation>
    <scope>NUCLEOTIDE SEQUENCE [LARGE SCALE GENOMIC DNA]</scope>
    <source>
        <strain evidence="2">WM2013NL</strain>
        <tissue evidence="2">Head and thorax</tissue>
    </source>
</reference>
<dbReference type="GO" id="GO:0005085">
    <property type="term" value="F:guanyl-nucleotide exchange factor activity"/>
    <property type="evidence" value="ECO:0007669"/>
    <property type="project" value="InterPro"/>
</dbReference>
<dbReference type="PROSITE" id="PS50211">
    <property type="entry name" value="DENN"/>
    <property type="match status" value="1"/>
</dbReference>
<evidence type="ECO:0000259" key="1">
    <source>
        <dbReference type="PROSITE" id="PS50211"/>
    </source>
</evidence>
<dbReference type="InterPro" id="IPR001194">
    <property type="entry name" value="cDENN_dom"/>
</dbReference>
<evidence type="ECO:0000313" key="2">
    <source>
        <dbReference type="EMBL" id="KOB77818.1"/>
    </source>
</evidence>